<comment type="caution">
    <text evidence="3">The sequence shown here is derived from an EMBL/GenBank/DDBJ whole genome shotgun (WGS) entry which is preliminary data.</text>
</comment>
<sequence>MESTCCQPETPSFQNYPPPTPAWLDPSSASSSSSSQMPMLVKVAIGIAVLLFCCILYIFLRRREKETTPSRTSDVKPGPETSPSEGPPKKLAPKTPQPQALTIKTPGPCYGAGPMLPVACPSCPYIGGLYHEKFRCPSCSYREEVGVHIQYPK</sequence>
<dbReference type="EMBL" id="JBJKBG010000002">
    <property type="protein sequence ID" value="KAL3750732.1"/>
    <property type="molecule type" value="Genomic_DNA"/>
</dbReference>
<accession>A0ABD3LH50</accession>
<proteinExistence type="predicted"/>
<keyword evidence="2" id="KW-0472">Membrane</keyword>
<evidence type="ECO:0000313" key="3">
    <source>
        <dbReference type="EMBL" id="KAL3750732.1"/>
    </source>
</evidence>
<evidence type="ECO:0000313" key="4">
    <source>
        <dbReference type="Proteomes" id="UP001634007"/>
    </source>
</evidence>
<evidence type="ECO:0000256" key="1">
    <source>
        <dbReference type="SAM" id="MobiDB-lite"/>
    </source>
</evidence>
<name>A0ABD3LH50_EUCGL</name>
<reference evidence="3 4" key="1">
    <citation type="submission" date="2024-11" db="EMBL/GenBank/DDBJ databases">
        <title>Chromosome-level genome assembly of Eucalyptus globulus Labill. provides insights into its genome evolution.</title>
        <authorList>
            <person name="Li X."/>
        </authorList>
    </citation>
    <scope>NUCLEOTIDE SEQUENCE [LARGE SCALE GENOMIC DNA]</scope>
    <source>
        <strain evidence="3">CL2024</strain>
        <tissue evidence="3">Fresh tender leaves</tissue>
    </source>
</reference>
<keyword evidence="2" id="KW-1133">Transmembrane helix</keyword>
<evidence type="ECO:0000256" key="2">
    <source>
        <dbReference type="SAM" id="Phobius"/>
    </source>
</evidence>
<gene>
    <name evidence="3" type="ORF">ACJRO7_011688</name>
</gene>
<keyword evidence="2" id="KW-0812">Transmembrane</keyword>
<feature type="compositionally biased region" description="Polar residues" evidence="1">
    <location>
        <begin position="1"/>
        <end position="15"/>
    </location>
</feature>
<organism evidence="3 4">
    <name type="scientific">Eucalyptus globulus</name>
    <name type="common">Tasmanian blue gum</name>
    <dbReference type="NCBI Taxonomy" id="34317"/>
    <lineage>
        <taxon>Eukaryota</taxon>
        <taxon>Viridiplantae</taxon>
        <taxon>Streptophyta</taxon>
        <taxon>Embryophyta</taxon>
        <taxon>Tracheophyta</taxon>
        <taxon>Spermatophyta</taxon>
        <taxon>Magnoliopsida</taxon>
        <taxon>eudicotyledons</taxon>
        <taxon>Gunneridae</taxon>
        <taxon>Pentapetalae</taxon>
        <taxon>rosids</taxon>
        <taxon>malvids</taxon>
        <taxon>Myrtales</taxon>
        <taxon>Myrtaceae</taxon>
        <taxon>Myrtoideae</taxon>
        <taxon>Eucalypteae</taxon>
        <taxon>Eucalyptus</taxon>
    </lineage>
</organism>
<feature type="region of interest" description="Disordered" evidence="1">
    <location>
        <begin position="65"/>
        <end position="103"/>
    </location>
</feature>
<dbReference type="Proteomes" id="UP001634007">
    <property type="component" value="Unassembled WGS sequence"/>
</dbReference>
<feature type="region of interest" description="Disordered" evidence="1">
    <location>
        <begin position="1"/>
        <end position="31"/>
    </location>
</feature>
<feature type="transmembrane region" description="Helical" evidence="2">
    <location>
        <begin position="39"/>
        <end position="60"/>
    </location>
</feature>
<dbReference type="AlphaFoldDB" id="A0ABD3LH50"/>
<keyword evidence="4" id="KW-1185">Reference proteome</keyword>
<protein>
    <submittedName>
        <fullName evidence="3">Uncharacterized protein</fullName>
    </submittedName>
</protein>